<sequence length="122" mass="12677">MRPILFFLFFLAQTNSMAQETAQAEGAKTPPSGTPPGCVSVVVDGQAALSYDCLSQQMQPKAKAPGTPGMGSETIIQKGPNAMGLVNPATTSNRMGSNFGTSAYPQRPPRPSAPTPFAPPNP</sequence>
<dbReference type="Proteomes" id="UP000245216">
    <property type="component" value="Unassembled WGS sequence"/>
</dbReference>
<accession>A0A2U2BIV4</accession>
<reference evidence="3 4" key="2">
    <citation type="submission" date="2018-05" db="EMBL/GenBank/DDBJ databases">
        <authorList>
            <person name="Lanie J.A."/>
            <person name="Ng W.-L."/>
            <person name="Kazmierczak K.M."/>
            <person name="Andrzejewski T.M."/>
            <person name="Davidsen T.M."/>
            <person name="Wayne K.J."/>
            <person name="Tettelin H."/>
            <person name="Glass J.I."/>
            <person name="Rusch D."/>
            <person name="Podicherti R."/>
            <person name="Tsui H.-C.T."/>
            <person name="Winkler M.E."/>
        </authorList>
    </citation>
    <scope>NUCLEOTIDE SEQUENCE [LARGE SCALE GENOMIC DNA]</scope>
    <source>
        <strain evidence="3 4">YBY</strain>
    </source>
</reference>
<evidence type="ECO:0000256" key="2">
    <source>
        <dbReference type="SAM" id="SignalP"/>
    </source>
</evidence>
<evidence type="ECO:0000256" key="1">
    <source>
        <dbReference type="SAM" id="MobiDB-lite"/>
    </source>
</evidence>
<organism evidence="3 4">
    <name type="scientific">Alcaligenes faecalis</name>
    <dbReference type="NCBI Taxonomy" id="511"/>
    <lineage>
        <taxon>Bacteria</taxon>
        <taxon>Pseudomonadati</taxon>
        <taxon>Pseudomonadota</taxon>
        <taxon>Betaproteobacteria</taxon>
        <taxon>Burkholderiales</taxon>
        <taxon>Alcaligenaceae</taxon>
        <taxon>Alcaligenes</taxon>
    </lineage>
</organism>
<feature type="signal peptide" evidence="2">
    <location>
        <begin position="1"/>
        <end position="18"/>
    </location>
</feature>
<keyword evidence="2" id="KW-0732">Signal</keyword>
<reference evidence="3 4" key="1">
    <citation type="submission" date="2018-05" db="EMBL/GenBank/DDBJ databases">
        <title>Genome Sequence of an Efficient Indole-Degrading Bacterium, Alcaligenes sp.YBY.</title>
        <authorList>
            <person name="Yang B."/>
        </authorList>
    </citation>
    <scope>NUCLEOTIDE SEQUENCE [LARGE SCALE GENOMIC DNA]</scope>
    <source>
        <strain evidence="3 4">YBY</strain>
    </source>
</reference>
<dbReference type="EMBL" id="QEXO01000003">
    <property type="protein sequence ID" value="PWE13922.1"/>
    <property type="molecule type" value="Genomic_DNA"/>
</dbReference>
<proteinExistence type="predicted"/>
<evidence type="ECO:0000313" key="3">
    <source>
        <dbReference type="EMBL" id="PWE13922.1"/>
    </source>
</evidence>
<feature type="chain" id="PRO_5015550868" evidence="2">
    <location>
        <begin position="19"/>
        <end position="122"/>
    </location>
</feature>
<feature type="compositionally biased region" description="Pro residues" evidence="1">
    <location>
        <begin position="106"/>
        <end position="122"/>
    </location>
</feature>
<name>A0A2U2BIV4_ALCFA</name>
<protein>
    <submittedName>
        <fullName evidence="3">Uncharacterized protein</fullName>
    </submittedName>
</protein>
<comment type="caution">
    <text evidence="3">The sequence shown here is derived from an EMBL/GenBank/DDBJ whole genome shotgun (WGS) entry which is preliminary data.</text>
</comment>
<feature type="region of interest" description="Disordered" evidence="1">
    <location>
        <begin position="88"/>
        <end position="122"/>
    </location>
</feature>
<feature type="compositionally biased region" description="Polar residues" evidence="1">
    <location>
        <begin position="88"/>
        <end position="104"/>
    </location>
</feature>
<gene>
    <name evidence="3" type="ORF">DF183_12230</name>
</gene>
<evidence type="ECO:0000313" key="4">
    <source>
        <dbReference type="Proteomes" id="UP000245216"/>
    </source>
</evidence>
<dbReference type="AlphaFoldDB" id="A0A2U2BIV4"/>